<comment type="caution">
    <text evidence="11">The sequence shown here is derived from an EMBL/GenBank/DDBJ whole genome shotgun (WGS) entry which is preliminary data.</text>
</comment>
<sequence>MDRTWDWVIAVGVAVIMLVTGLSSTGFEAVGYPLLVIGGLALGERQRAPVVVLLVAGVCAIGYQAAGFDAFAVAYLIAVYSAMRAGHRVVTVVTSVVVLVALPVAALFAGAHGLGEAFTRSRGVLELAWLVAAGAAGEALRQAEQRADEAVRTREAVARRRADEERLHIARELHDSLTHQISVIKVQSEAAVHVAERRGEAVPEALLAIRDAGRAATRDLRATLEALREDADVPRQGIEQLSELVEHSRRAGVETTLTFEGEGAEVPFAVDRTAYRIVQEALTNVARHAAAARATVRIGYRPDTLTIRVEDDGANRLDPCQQTGVAETGVGKAGITEAGITEAGVAEAGVGEAGVAEPGIAEAGVGEGGVAEAGVAGVGVGQGGVAEAGVGEAGDVGGSGSGRPRPGVGLVGMRERVAALGGSIRAGPREGGGFAVEVELPWGRAG</sequence>
<evidence type="ECO:0000313" key="12">
    <source>
        <dbReference type="Proteomes" id="UP000542742"/>
    </source>
</evidence>
<organism evidence="11 12">
    <name type="scientific">Paractinoplanes abujensis</name>
    <dbReference type="NCBI Taxonomy" id="882441"/>
    <lineage>
        <taxon>Bacteria</taxon>
        <taxon>Bacillati</taxon>
        <taxon>Actinomycetota</taxon>
        <taxon>Actinomycetes</taxon>
        <taxon>Micromonosporales</taxon>
        <taxon>Micromonosporaceae</taxon>
        <taxon>Paractinoplanes</taxon>
    </lineage>
</organism>
<keyword evidence="4" id="KW-0808">Transferase</keyword>
<dbReference type="InterPro" id="IPR036890">
    <property type="entry name" value="HATPase_C_sf"/>
</dbReference>
<keyword evidence="9" id="KW-0472">Membrane</keyword>
<dbReference type="Gene3D" id="1.20.5.1930">
    <property type="match status" value="1"/>
</dbReference>
<keyword evidence="6 11" id="KW-0418">Kinase</keyword>
<gene>
    <name evidence="11" type="ORF">BKA14_004084</name>
</gene>
<evidence type="ECO:0000256" key="5">
    <source>
        <dbReference type="ARBA" id="ARBA00022741"/>
    </source>
</evidence>
<dbReference type="AlphaFoldDB" id="A0A7W7CVU8"/>
<comment type="catalytic activity">
    <reaction evidence="1">
        <text>ATP + protein L-histidine = ADP + protein N-phospho-L-histidine.</text>
        <dbReference type="EC" id="2.7.13.3"/>
    </reaction>
</comment>
<dbReference type="Pfam" id="PF07730">
    <property type="entry name" value="HisKA_3"/>
    <property type="match status" value="1"/>
</dbReference>
<evidence type="ECO:0000313" key="11">
    <source>
        <dbReference type="EMBL" id="MBB4693936.1"/>
    </source>
</evidence>
<dbReference type="Proteomes" id="UP000542742">
    <property type="component" value="Unassembled WGS sequence"/>
</dbReference>
<evidence type="ECO:0000259" key="10">
    <source>
        <dbReference type="Pfam" id="PF07730"/>
    </source>
</evidence>
<dbReference type="EMBL" id="JACHMF010000001">
    <property type="protein sequence ID" value="MBB4693936.1"/>
    <property type="molecule type" value="Genomic_DNA"/>
</dbReference>
<dbReference type="CDD" id="cd16917">
    <property type="entry name" value="HATPase_UhpB-NarQ-NarX-like"/>
    <property type="match status" value="1"/>
</dbReference>
<keyword evidence="7" id="KW-0067">ATP-binding</keyword>
<dbReference type="GO" id="GO:0005524">
    <property type="term" value="F:ATP binding"/>
    <property type="evidence" value="ECO:0007669"/>
    <property type="project" value="UniProtKB-KW"/>
</dbReference>
<proteinExistence type="predicted"/>
<dbReference type="PANTHER" id="PTHR24421:SF10">
    <property type="entry name" value="NITRATE_NITRITE SENSOR PROTEIN NARQ"/>
    <property type="match status" value="1"/>
</dbReference>
<evidence type="ECO:0000256" key="4">
    <source>
        <dbReference type="ARBA" id="ARBA00022679"/>
    </source>
</evidence>
<feature type="transmembrane region" description="Helical" evidence="9">
    <location>
        <begin position="50"/>
        <end position="77"/>
    </location>
</feature>
<keyword evidence="9" id="KW-1133">Transmembrane helix</keyword>
<keyword evidence="5" id="KW-0547">Nucleotide-binding</keyword>
<feature type="domain" description="Signal transduction histidine kinase subgroup 3 dimerisation and phosphoacceptor" evidence="10">
    <location>
        <begin position="165"/>
        <end position="231"/>
    </location>
</feature>
<protein>
    <recommendedName>
        <fullName evidence="2">histidine kinase</fullName>
        <ecNumber evidence="2">2.7.13.3</ecNumber>
    </recommendedName>
</protein>
<dbReference type="SUPFAM" id="SSF55874">
    <property type="entry name" value="ATPase domain of HSP90 chaperone/DNA topoisomerase II/histidine kinase"/>
    <property type="match status" value="2"/>
</dbReference>
<dbReference type="PANTHER" id="PTHR24421">
    <property type="entry name" value="NITRATE/NITRITE SENSOR PROTEIN NARX-RELATED"/>
    <property type="match status" value="1"/>
</dbReference>
<keyword evidence="8" id="KW-0902">Two-component regulatory system</keyword>
<name>A0A7W7CVU8_9ACTN</name>
<evidence type="ECO:0000256" key="6">
    <source>
        <dbReference type="ARBA" id="ARBA00022777"/>
    </source>
</evidence>
<accession>A0A7W7CVU8</accession>
<dbReference type="InterPro" id="IPR011712">
    <property type="entry name" value="Sig_transdc_His_kin_sub3_dim/P"/>
</dbReference>
<keyword evidence="3" id="KW-0597">Phosphoprotein</keyword>
<keyword evidence="12" id="KW-1185">Reference proteome</keyword>
<reference evidence="11 12" key="1">
    <citation type="submission" date="2020-08" db="EMBL/GenBank/DDBJ databases">
        <title>Sequencing the genomes of 1000 actinobacteria strains.</title>
        <authorList>
            <person name="Klenk H.-P."/>
        </authorList>
    </citation>
    <scope>NUCLEOTIDE SEQUENCE [LARGE SCALE GENOMIC DNA]</scope>
    <source>
        <strain evidence="11 12">DSM 45518</strain>
    </source>
</reference>
<dbReference type="GO" id="GO:0000155">
    <property type="term" value="F:phosphorelay sensor kinase activity"/>
    <property type="evidence" value="ECO:0007669"/>
    <property type="project" value="InterPro"/>
</dbReference>
<dbReference type="EC" id="2.7.13.3" evidence="2"/>
<evidence type="ECO:0000256" key="7">
    <source>
        <dbReference type="ARBA" id="ARBA00022840"/>
    </source>
</evidence>
<evidence type="ECO:0000256" key="9">
    <source>
        <dbReference type="SAM" id="Phobius"/>
    </source>
</evidence>
<feature type="transmembrane region" description="Helical" evidence="9">
    <location>
        <begin position="89"/>
        <end position="111"/>
    </location>
</feature>
<feature type="transmembrane region" description="Helical" evidence="9">
    <location>
        <begin position="7"/>
        <end position="30"/>
    </location>
</feature>
<dbReference type="InterPro" id="IPR050482">
    <property type="entry name" value="Sensor_HK_TwoCompSys"/>
</dbReference>
<dbReference type="Gene3D" id="3.30.565.10">
    <property type="entry name" value="Histidine kinase-like ATPase, C-terminal domain"/>
    <property type="match status" value="1"/>
</dbReference>
<evidence type="ECO:0000256" key="1">
    <source>
        <dbReference type="ARBA" id="ARBA00000085"/>
    </source>
</evidence>
<dbReference type="GO" id="GO:0046983">
    <property type="term" value="F:protein dimerization activity"/>
    <property type="evidence" value="ECO:0007669"/>
    <property type="project" value="InterPro"/>
</dbReference>
<dbReference type="GO" id="GO:0016020">
    <property type="term" value="C:membrane"/>
    <property type="evidence" value="ECO:0007669"/>
    <property type="project" value="InterPro"/>
</dbReference>
<keyword evidence="9" id="KW-0812">Transmembrane</keyword>
<evidence type="ECO:0000256" key="2">
    <source>
        <dbReference type="ARBA" id="ARBA00012438"/>
    </source>
</evidence>
<evidence type="ECO:0000256" key="3">
    <source>
        <dbReference type="ARBA" id="ARBA00022553"/>
    </source>
</evidence>
<evidence type="ECO:0000256" key="8">
    <source>
        <dbReference type="ARBA" id="ARBA00023012"/>
    </source>
</evidence>